<comment type="caution">
    <text evidence="3">The sequence shown here is derived from an EMBL/GenBank/DDBJ whole genome shotgun (WGS) entry which is preliminary data.</text>
</comment>
<dbReference type="InterPro" id="IPR008756">
    <property type="entry name" value="Peptidase_M56"/>
</dbReference>
<reference evidence="3" key="2">
    <citation type="journal article" date="2021" name="PeerJ">
        <title>Extensive microbial diversity within the chicken gut microbiome revealed by metagenomics and culture.</title>
        <authorList>
            <person name="Gilroy R."/>
            <person name="Ravi A."/>
            <person name="Getino M."/>
            <person name="Pursley I."/>
            <person name="Horton D.L."/>
            <person name="Alikhan N.F."/>
            <person name="Baker D."/>
            <person name="Gharbi K."/>
            <person name="Hall N."/>
            <person name="Watson M."/>
            <person name="Adriaenssens E.M."/>
            <person name="Foster-Nyarko E."/>
            <person name="Jarju S."/>
            <person name="Secka A."/>
            <person name="Antonio M."/>
            <person name="Oren A."/>
            <person name="Chaudhuri R.R."/>
            <person name="La Ragione R."/>
            <person name="Hildebrand F."/>
            <person name="Pallen M.J."/>
        </authorList>
    </citation>
    <scope>NUCLEOTIDE SEQUENCE</scope>
    <source>
        <strain evidence="3">4920</strain>
    </source>
</reference>
<feature type="domain" description="Peptidase M56" evidence="2">
    <location>
        <begin position="7"/>
        <end position="286"/>
    </location>
</feature>
<dbReference type="AlphaFoldDB" id="A0A9D1T037"/>
<feature type="transmembrane region" description="Helical" evidence="1">
    <location>
        <begin position="6"/>
        <end position="25"/>
    </location>
</feature>
<evidence type="ECO:0000313" key="3">
    <source>
        <dbReference type="EMBL" id="HIV03383.1"/>
    </source>
</evidence>
<keyword evidence="1" id="KW-0812">Transmembrane</keyword>
<protein>
    <submittedName>
        <fullName evidence="3">M56 family metallopeptidase</fullName>
    </submittedName>
</protein>
<evidence type="ECO:0000313" key="4">
    <source>
        <dbReference type="Proteomes" id="UP000886743"/>
    </source>
</evidence>
<keyword evidence="1" id="KW-0472">Membrane</keyword>
<dbReference type="PANTHER" id="PTHR34978:SF3">
    <property type="entry name" value="SLR0241 PROTEIN"/>
    <property type="match status" value="1"/>
</dbReference>
<keyword evidence="1" id="KW-1133">Transmembrane helix</keyword>
<feature type="transmembrane region" description="Helical" evidence="1">
    <location>
        <begin position="37"/>
        <end position="55"/>
    </location>
</feature>
<sequence>MNAFLSALLTASLSGTAAALVLIAGKKRLVSRFGGTWYYYVWLPVLALFLCGVRPEVPALSQMKAELTAPQQITQLSVPAPEAEPGGGANADTAATFAANPYAIAETATVPLPDIGALLLLIYLTGVAASLLVTAAGYVRFLRRTIDREPVFVRGGMEVYLTSRVVSPVLTGFFKQKLILPDIDMAEDELELILRHEGVHRRRRDIWYKAAVALVRALHWFNPAAYWMERTIGEACEYACDEAVTKAMAPAEKLRYSQMILHVASCRTPALALGFSDSAKQLKRRFLHMNTPRKARRTILASLLAAVMMVSVFCLSTFVLAQDTTLTDKNGGLYTYYNISKSMEENIANTLGLPSPDNPSPSVSVISKPYIDQDAKKVTNLNRTEPVYQVQIGWKSKAADLWGAQVKTADVAGRTVSYAFLGEAAQYQDDPILNELVSKQIAFELTYQPDPRYGAYDHTAFISALIDQGVYVFEEVTPAEEFAPIMESTLYVNVPNEMGGVSGVEAGTIGLKKLTRYTNETKIDETWSGRVQVNQDIDGGQGVALGNGILVAAGQTLAIDIKEVTDAMPTINVAIWDDTANTAVDWMPNLASGHRYYYTPGEIDAGHRYRVVVSTAETQGDIADIDVYTY</sequence>
<dbReference type="PANTHER" id="PTHR34978">
    <property type="entry name" value="POSSIBLE SENSOR-TRANSDUCER PROTEIN BLAR"/>
    <property type="match status" value="1"/>
</dbReference>
<organism evidence="3 4">
    <name type="scientific">Candidatus Aphodoplasma excrementigallinarum</name>
    <dbReference type="NCBI Taxonomy" id="2840673"/>
    <lineage>
        <taxon>Bacteria</taxon>
        <taxon>Bacillati</taxon>
        <taxon>Bacillota</taxon>
        <taxon>Clostridia</taxon>
        <taxon>Eubacteriales</taxon>
        <taxon>Candidatus Aphodoplasma</taxon>
    </lineage>
</organism>
<dbReference type="Pfam" id="PF05569">
    <property type="entry name" value="Peptidase_M56"/>
    <property type="match status" value="1"/>
</dbReference>
<gene>
    <name evidence="3" type="ORF">IAC74_07390</name>
</gene>
<evidence type="ECO:0000256" key="1">
    <source>
        <dbReference type="SAM" id="Phobius"/>
    </source>
</evidence>
<dbReference type="Proteomes" id="UP000886743">
    <property type="component" value="Unassembled WGS sequence"/>
</dbReference>
<evidence type="ECO:0000259" key="2">
    <source>
        <dbReference type="Pfam" id="PF05569"/>
    </source>
</evidence>
<name>A0A9D1T037_9FIRM</name>
<dbReference type="EMBL" id="DVOF01000220">
    <property type="protein sequence ID" value="HIV03383.1"/>
    <property type="molecule type" value="Genomic_DNA"/>
</dbReference>
<dbReference type="CDD" id="cd07341">
    <property type="entry name" value="M56_BlaR1_MecR1_like"/>
    <property type="match status" value="1"/>
</dbReference>
<feature type="transmembrane region" description="Helical" evidence="1">
    <location>
        <begin position="299"/>
        <end position="321"/>
    </location>
</feature>
<feature type="transmembrane region" description="Helical" evidence="1">
    <location>
        <begin position="115"/>
        <end position="139"/>
    </location>
</feature>
<accession>A0A9D1T037</accession>
<reference evidence="3" key="1">
    <citation type="submission" date="2020-10" db="EMBL/GenBank/DDBJ databases">
        <authorList>
            <person name="Gilroy R."/>
        </authorList>
    </citation>
    <scope>NUCLEOTIDE SEQUENCE</scope>
    <source>
        <strain evidence="3">4920</strain>
    </source>
</reference>
<dbReference type="InterPro" id="IPR052173">
    <property type="entry name" value="Beta-lactam_resp_regulator"/>
</dbReference>
<proteinExistence type="predicted"/>